<keyword evidence="4" id="KW-1185">Reference proteome</keyword>
<dbReference type="EMBL" id="BAABKG010000001">
    <property type="protein sequence ID" value="GAA5141211.1"/>
    <property type="molecule type" value="Genomic_DNA"/>
</dbReference>
<organism evidence="3 4">
    <name type="scientific">Nocardioides marinquilinus</name>
    <dbReference type="NCBI Taxonomy" id="1210400"/>
    <lineage>
        <taxon>Bacteria</taxon>
        <taxon>Bacillati</taxon>
        <taxon>Actinomycetota</taxon>
        <taxon>Actinomycetes</taxon>
        <taxon>Propionibacteriales</taxon>
        <taxon>Nocardioidaceae</taxon>
        <taxon>Nocardioides</taxon>
    </lineage>
</organism>
<sequence length="192" mass="20533">MSQPPYGSPPPPPGPYEPYGAGGGYGYPPQPPRNDHTARNVIIGIVVVVVLLCGGLVWAIFRVVDAVGDGISEAADAFESDYPGSEDDPLEVQEGEAFSIRGFDYDAGWDVLPGAQGVVQGVRGTNNRSDEDGESVRLVFTLYLDNEKVGELRCDDPGQVSFERSATLSCASIGQVPARFDTIEVYDSSLFK</sequence>
<keyword evidence="2" id="KW-1133">Transmembrane helix</keyword>
<evidence type="ECO:0000256" key="2">
    <source>
        <dbReference type="SAM" id="Phobius"/>
    </source>
</evidence>
<dbReference type="RefSeq" id="WP_345453603.1">
    <property type="nucleotide sequence ID" value="NZ_BAABKG010000001.1"/>
</dbReference>
<dbReference type="Proteomes" id="UP001500221">
    <property type="component" value="Unassembled WGS sequence"/>
</dbReference>
<accession>A0ABP9P5L0</accession>
<keyword evidence="2" id="KW-0472">Membrane</keyword>
<comment type="caution">
    <text evidence="3">The sequence shown here is derived from an EMBL/GenBank/DDBJ whole genome shotgun (WGS) entry which is preliminary data.</text>
</comment>
<keyword evidence="2" id="KW-0812">Transmembrane</keyword>
<feature type="transmembrane region" description="Helical" evidence="2">
    <location>
        <begin position="41"/>
        <end position="61"/>
    </location>
</feature>
<protein>
    <submittedName>
        <fullName evidence="3">Uncharacterized protein</fullName>
    </submittedName>
</protein>
<evidence type="ECO:0000313" key="4">
    <source>
        <dbReference type="Proteomes" id="UP001500221"/>
    </source>
</evidence>
<reference evidence="4" key="1">
    <citation type="journal article" date="2019" name="Int. J. Syst. Evol. Microbiol.">
        <title>The Global Catalogue of Microorganisms (GCM) 10K type strain sequencing project: providing services to taxonomists for standard genome sequencing and annotation.</title>
        <authorList>
            <consortium name="The Broad Institute Genomics Platform"/>
            <consortium name="The Broad Institute Genome Sequencing Center for Infectious Disease"/>
            <person name="Wu L."/>
            <person name="Ma J."/>
        </authorList>
    </citation>
    <scope>NUCLEOTIDE SEQUENCE [LARGE SCALE GENOMIC DNA]</scope>
    <source>
        <strain evidence="4">JCM 18459</strain>
    </source>
</reference>
<proteinExistence type="predicted"/>
<evidence type="ECO:0000256" key="1">
    <source>
        <dbReference type="SAM" id="MobiDB-lite"/>
    </source>
</evidence>
<feature type="region of interest" description="Disordered" evidence="1">
    <location>
        <begin position="1"/>
        <end position="32"/>
    </location>
</feature>
<evidence type="ECO:0000313" key="3">
    <source>
        <dbReference type="EMBL" id="GAA5141211.1"/>
    </source>
</evidence>
<name>A0ABP9P5L0_9ACTN</name>
<gene>
    <name evidence="3" type="ORF">GCM10023340_02500</name>
</gene>
<feature type="compositionally biased region" description="Pro residues" evidence="1">
    <location>
        <begin position="1"/>
        <end position="16"/>
    </location>
</feature>